<dbReference type="PANTHER" id="PTHR43095:SF2">
    <property type="entry name" value="GLUCONOKINASE"/>
    <property type="match status" value="1"/>
</dbReference>
<comment type="similarity">
    <text evidence="1">Belongs to the FGGY kinase family.</text>
</comment>
<organism evidence="6 7">
    <name type="scientific">Streptoalloteichus tenebrarius (strain ATCC 17920 / DSM 40477 / JCM 4838 / CBS 697.72 / NBRC 16177 / NCIMB 11028 / NRRL B-12390 / A12253. 1 / ISP 5477)</name>
    <name type="common">Streptomyces tenebrarius</name>
    <dbReference type="NCBI Taxonomy" id="1933"/>
    <lineage>
        <taxon>Bacteria</taxon>
        <taxon>Bacillati</taxon>
        <taxon>Actinomycetota</taxon>
        <taxon>Actinomycetes</taxon>
        <taxon>Pseudonocardiales</taxon>
        <taxon>Pseudonocardiaceae</taxon>
        <taxon>Streptoalloteichus</taxon>
    </lineage>
</organism>
<proteinExistence type="inferred from homology"/>
<evidence type="ECO:0000259" key="5">
    <source>
        <dbReference type="Pfam" id="PF02782"/>
    </source>
</evidence>
<dbReference type="EMBL" id="JAMTCP010000006">
    <property type="protein sequence ID" value="MCP2258036.1"/>
    <property type="molecule type" value="Genomic_DNA"/>
</dbReference>
<dbReference type="InterPro" id="IPR018484">
    <property type="entry name" value="FGGY_N"/>
</dbReference>
<feature type="domain" description="Carbohydrate kinase FGGY N-terminal" evidence="4">
    <location>
        <begin position="12"/>
        <end position="254"/>
    </location>
</feature>
<evidence type="ECO:0000313" key="7">
    <source>
        <dbReference type="Proteomes" id="UP001205311"/>
    </source>
</evidence>
<dbReference type="Pfam" id="PF00370">
    <property type="entry name" value="FGGY_N"/>
    <property type="match status" value="1"/>
</dbReference>
<dbReference type="Gene3D" id="3.30.420.40">
    <property type="match status" value="2"/>
</dbReference>
<dbReference type="RefSeq" id="WP_253668972.1">
    <property type="nucleotide sequence ID" value="NZ_JAMTCP010000006.1"/>
</dbReference>
<dbReference type="Pfam" id="PF02782">
    <property type="entry name" value="FGGY_C"/>
    <property type="match status" value="1"/>
</dbReference>
<dbReference type="PIRSF" id="PIRSF000538">
    <property type="entry name" value="GlpK"/>
    <property type="match status" value="1"/>
</dbReference>
<dbReference type="InterPro" id="IPR018485">
    <property type="entry name" value="FGGY_C"/>
</dbReference>
<comment type="caution">
    <text evidence="6">The sequence shown here is derived from an EMBL/GenBank/DDBJ whole genome shotgun (WGS) entry which is preliminary data.</text>
</comment>
<protein>
    <submittedName>
        <fullName evidence="6">Gluconokinase</fullName>
    </submittedName>
</protein>
<reference evidence="6 7" key="1">
    <citation type="submission" date="2022-06" db="EMBL/GenBank/DDBJ databases">
        <title>Genomic Encyclopedia of Archaeal and Bacterial Type Strains, Phase II (KMG-II): from individual species to whole genera.</title>
        <authorList>
            <person name="Goeker M."/>
        </authorList>
    </citation>
    <scope>NUCLEOTIDE SEQUENCE [LARGE SCALE GENOMIC DNA]</scope>
    <source>
        <strain evidence="6 7">DSM 40477</strain>
    </source>
</reference>
<dbReference type="InterPro" id="IPR043129">
    <property type="entry name" value="ATPase_NBD"/>
</dbReference>
<keyword evidence="3" id="KW-0418">Kinase</keyword>
<accession>A0ABT1HR87</accession>
<evidence type="ECO:0000256" key="2">
    <source>
        <dbReference type="ARBA" id="ARBA00022679"/>
    </source>
</evidence>
<dbReference type="CDD" id="cd07770">
    <property type="entry name" value="ASKHA_NBD_FGGY_GntK"/>
    <property type="match status" value="1"/>
</dbReference>
<dbReference type="InterPro" id="IPR000577">
    <property type="entry name" value="Carb_kinase_FGGY"/>
</dbReference>
<feature type="domain" description="Carbohydrate kinase FGGY C-terminal" evidence="5">
    <location>
        <begin position="294"/>
        <end position="447"/>
    </location>
</feature>
<evidence type="ECO:0000256" key="1">
    <source>
        <dbReference type="ARBA" id="ARBA00009156"/>
    </source>
</evidence>
<name>A0ABT1HR87_STRSD</name>
<keyword evidence="7" id="KW-1185">Reference proteome</keyword>
<gene>
    <name evidence="6" type="ORF">LX15_001723</name>
</gene>
<dbReference type="PANTHER" id="PTHR43095">
    <property type="entry name" value="SUGAR KINASE"/>
    <property type="match status" value="1"/>
</dbReference>
<evidence type="ECO:0000256" key="3">
    <source>
        <dbReference type="ARBA" id="ARBA00022777"/>
    </source>
</evidence>
<dbReference type="InterPro" id="IPR050406">
    <property type="entry name" value="FGGY_Carb_Kinase"/>
</dbReference>
<dbReference type="SUPFAM" id="SSF53067">
    <property type="entry name" value="Actin-like ATPase domain"/>
    <property type="match status" value="2"/>
</dbReference>
<keyword evidence="2" id="KW-0808">Transferase</keyword>
<evidence type="ECO:0000313" key="6">
    <source>
        <dbReference type="EMBL" id="MCP2258036.1"/>
    </source>
</evidence>
<sequence length="504" mass="52545">MAGAPDGGEAVLLGVDLGSTAAKVVAATRGARVRARAERGYALRADRADEVVHDPEQVLVAGLGALRDCVRLCAEARHPVVGLALTGSLHSVIALDDALQPLTPSLSWADNRALEQAERLRGQPRGRTLHRETGTPAHPMAPRSKLAWFAEREPDLAARVRCWCGIKDLAAYRLTGRMVTDHSSASATGLLDLRGLAWHPDALDVARVRADQLPELVAPTAALPLSAPAGRAAGLPPGLPVVVGGGNGPMASVGVGAATPGTGALSLGMGGAFRVVRDTPEVGERCELFCHSVVDGLWAVGGAISNGGVVGEWAADAFGAEEPEDLLDEAALVPGGARGLVVLPYLLGERAPWWDPLPRCAVLGLRREHGRAELTRALVEGVGQQLALVRDAVLATGAPVRTVRASGESFRAALWRDVVSAALDTPLELCGERDPAALGTALVGWRALGEIPSLAAVGDQLRPDHVVEPDPALARRLGSARPLVRRAHEALQGLSVDLARLSEE</sequence>
<dbReference type="Proteomes" id="UP001205311">
    <property type="component" value="Unassembled WGS sequence"/>
</dbReference>
<evidence type="ECO:0000259" key="4">
    <source>
        <dbReference type="Pfam" id="PF00370"/>
    </source>
</evidence>